<dbReference type="Proteomes" id="UP000663829">
    <property type="component" value="Unassembled WGS sequence"/>
</dbReference>
<organism evidence="8 11">
    <name type="scientific">Didymodactylos carnosus</name>
    <dbReference type="NCBI Taxonomy" id="1234261"/>
    <lineage>
        <taxon>Eukaryota</taxon>
        <taxon>Metazoa</taxon>
        <taxon>Spiralia</taxon>
        <taxon>Gnathifera</taxon>
        <taxon>Rotifera</taxon>
        <taxon>Eurotatoria</taxon>
        <taxon>Bdelloidea</taxon>
        <taxon>Philodinida</taxon>
        <taxon>Philodinidae</taxon>
        <taxon>Didymodactylos</taxon>
    </lineage>
</organism>
<keyword evidence="4" id="KW-0378">Hydrolase</keyword>
<dbReference type="Proteomes" id="UP000677228">
    <property type="component" value="Unassembled WGS sequence"/>
</dbReference>
<name>A0A814YFV6_9BILA</name>
<dbReference type="Pfam" id="PF00088">
    <property type="entry name" value="Trefoil"/>
    <property type="match status" value="1"/>
</dbReference>
<feature type="chain" id="PRO_5035603955" description="P-type domain-containing protein" evidence="5">
    <location>
        <begin position="19"/>
        <end position="967"/>
    </location>
</feature>
<dbReference type="SUPFAM" id="SSF51445">
    <property type="entry name" value="(Trans)glycosidases"/>
    <property type="match status" value="1"/>
</dbReference>
<dbReference type="Pfam" id="PF17137">
    <property type="entry name" value="DUF5110"/>
    <property type="match status" value="1"/>
</dbReference>
<dbReference type="InterPro" id="IPR017853">
    <property type="entry name" value="GH"/>
</dbReference>
<feature type="domain" description="P-type" evidence="6">
    <location>
        <begin position="208"/>
        <end position="264"/>
    </location>
</feature>
<keyword evidence="2" id="KW-1015">Disulfide bond</keyword>
<dbReference type="PROSITE" id="PS51448">
    <property type="entry name" value="P_TREFOIL_2"/>
    <property type="match status" value="1"/>
</dbReference>
<keyword evidence="11" id="KW-1185">Reference proteome</keyword>
<evidence type="ECO:0000256" key="3">
    <source>
        <dbReference type="PROSITE-ProRule" id="PRU00779"/>
    </source>
</evidence>
<evidence type="ECO:0000256" key="4">
    <source>
        <dbReference type="RuleBase" id="RU361185"/>
    </source>
</evidence>
<evidence type="ECO:0000313" key="7">
    <source>
        <dbReference type="EMBL" id="CAF1077357.1"/>
    </source>
</evidence>
<dbReference type="GO" id="GO:0004553">
    <property type="term" value="F:hydrolase activity, hydrolyzing O-glycosyl compounds"/>
    <property type="evidence" value="ECO:0007669"/>
    <property type="project" value="InterPro"/>
</dbReference>
<dbReference type="CDD" id="cd00111">
    <property type="entry name" value="Trefoil"/>
    <property type="match status" value="1"/>
</dbReference>
<dbReference type="GO" id="GO:0005975">
    <property type="term" value="P:carbohydrate metabolic process"/>
    <property type="evidence" value="ECO:0007669"/>
    <property type="project" value="InterPro"/>
</dbReference>
<dbReference type="Gene3D" id="4.10.110.10">
    <property type="entry name" value="Spasmolytic Protein, domain 1"/>
    <property type="match status" value="1"/>
</dbReference>
<dbReference type="Gene3D" id="3.20.20.80">
    <property type="entry name" value="Glycosidases"/>
    <property type="match status" value="1"/>
</dbReference>
<evidence type="ECO:0000313" key="9">
    <source>
        <dbReference type="EMBL" id="CAF3840954.1"/>
    </source>
</evidence>
<dbReference type="Proteomes" id="UP000681722">
    <property type="component" value="Unassembled WGS sequence"/>
</dbReference>
<reference evidence="8" key="1">
    <citation type="submission" date="2021-02" db="EMBL/GenBank/DDBJ databases">
        <authorList>
            <person name="Nowell W R."/>
        </authorList>
    </citation>
    <scope>NUCLEOTIDE SEQUENCE</scope>
</reference>
<dbReference type="Proteomes" id="UP000682733">
    <property type="component" value="Unassembled WGS sequence"/>
</dbReference>
<dbReference type="InterPro" id="IPR048395">
    <property type="entry name" value="Glyco_hydro_31_C"/>
</dbReference>
<dbReference type="OrthoDB" id="1334205at2759"/>
<dbReference type="AlphaFoldDB" id="A0A814YFV6"/>
<dbReference type="Gene3D" id="2.60.40.1180">
    <property type="entry name" value="Golgi alpha-mannosidase II"/>
    <property type="match status" value="2"/>
</dbReference>
<proteinExistence type="inferred from homology"/>
<comment type="caution">
    <text evidence="3">Lacks conserved residue(s) required for the propagation of feature annotation.</text>
</comment>
<protein>
    <recommendedName>
        <fullName evidence="6">P-type domain-containing protein</fullName>
    </recommendedName>
</protein>
<dbReference type="CDD" id="cd06595">
    <property type="entry name" value="GH31_u1"/>
    <property type="match status" value="1"/>
</dbReference>
<evidence type="ECO:0000256" key="5">
    <source>
        <dbReference type="SAM" id="SignalP"/>
    </source>
</evidence>
<keyword evidence="4" id="KW-0326">Glycosidase</keyword>
<dbReference type="EMBL" id="CAJOBA010008981">
    <property type="protein sequence ID" value="CAF3840954.1"/>
    <property type="molecule type" value="Genomic_DNA"/>
</dbReference>
<dbReference type="InterPro" id="IPR000322">
    <property type="entry name" value="Glyco_hydro_31_TIM"/>
</dbReference>
<comment type="similarity">
    <text evidence="1 4">Belongs to the glycosyl hydrolase 31 family.</text>
</comment>
<dbReference type="InterPro" id="IPR000519">
    <property type="entry name" value="P_trefoil_dom"/>
</dbReference>
<dbReference type="PANTHER" id="PTHR43863:SF2">
    <property type="entry name" value="MALTASE-GLUCOAMYLASE"/>
    <property type="match status" value="1"/>
</dbReference>
<dbReference type="InterPro" id="IPR033403">
    <property type="entry name" value="DUF5110"/>
</dbReference>
<dbReference type="SMART" id="SM00018">
    <property type="entry name" value="PD"/>
    <property type="match status" value="1"/>
</dbReference>
<keyword evidence="5" id="KW-0732">Signal</keyword>
<dbReference type="InterPro" id="IPR013780">
    <property type="entry name" value="Glyco_hydro_b"/>
</dbReference>
<dbReference type="SUPFAM" id="SSF57492">
    <property type="entry name" value="Trefoil"/>
    <property type="match status" value="1"/>
</dbReference>
<accession>A0A814YFV6</accession>
<gene>
    <name evidence="8" type="ORF">GPM918_LOCUS25125</name>
    <name evidence="7" type="ORF">OVA965_LOCUS18194</name>
    <name evidence="10" type="ORF">SRO942_LOCUS25130</name>
    <name evidence="9" type="ORF">TMI583_LOCUS18206</name>
</gene>
<comment type="caution">
    <text evidence="8">The sequence shown here is derived from an EMBL/GenBank/DDBJ whole genome shotgun (WGS) entry which is preliminary data.</text>
</comment>
<evidence type="ECO:0000256" key="1">
    <source>
        <dbReference type="ARBA" id="ARBA00007806"/>
    </source>
</evidence>
<dbReference type="EMBL" id="CAJNOQ010009629">
    <property type="protein sequence ID" value="CAF1230041.1"/>
    <property type="molecule type" value="Genomic_DNA"/>
</dbReference>
<evidence type="ECO:0000313" key="11">
    <source>
        <dbReference type="Proteomes" id="UP000663829"/>
    </source>
</evidence>
<dbReference type="Pfam" id="PF01055">
    <property type="entry name" value="Glyco_hydro_31_2nd"/>
    <property type="match status" value="1"/>
</dbReference>
<dbReference type="SUPFAM" id="SSF51011">
    <property type="entry name" value="Glycosyl hydrolase domain"/>
    <property type="match status" value="1"/>
</dbReference>
<feature type="signal peptide" evidence="5">
    <location>
        <begin position="1"/>
        <end position="18"/>
    </location>
</feature>
<dbReference type="Pfam" id="PF21365">
    <property type="entry name" value="Glyco_hydro_31_3rd"/>
    <property type="match status" value="1"/>
</dbReference>
<dbReference type="EMBL" id="CAJNOK010008965">
    <property type="protein sequence ID" value="CAF1077357.1"/>
    <property type="molecule type" value="Genomic_DNA"/>
</dbReference>
<evidence type="ECO:0000256" key="2">
    <source>
        <dbReference type="ARBA" id="ARBA00023157"/>
    </source>
</evidence>
<evidence type="ECO:0000313" key="8">
    <source>
        <dbReference type="EMBL" id="CAF1230041.1"/>
    </source>
</evidence>
<dbReference type="InterPro" id="IPR051816">
    <property type="entry name" value="Glycosyl_Hydrolase_31"/>
</dbReference>
<dbReference type="EMBL" id="CAJOBC010009633">
    <property type="protein sequence ID" value="CAF3992733.1"/>
    <property type="molecule type" value="Genomic_DNA"/>
</dbReference>
<sequence>MIALGVVWTLTTFILISGQHPSPGQMDPIANPSSVVLVGNARFTVLTDRIVRMEWSSTKTFQDSPTWVIQVRNTPVPDYKVTQNDTHTTIQTSYLTLTYLTNSTYTFNSSNINMIVRFGDSQQVQWSAIPYEENTGNLLGTVRTLDGNKDQNLEMNCMLQTRSDLHCTYGVISRQGYALIDDTHRPFYDNNTQWAWLVPTTYEQSQGSICMIDNQYKRDCGYIGKQHFMGEISTGRISEHDCGQRGCCYSPTNANGVPLCYYSNVAQQDLYFFGHGHDYKSALREFTLISGPVPLPPRYIFGIFFSRYWAYADYQEKQIIREYVEHDVPLDILVTDMDWHLTFYKQANAGKKDQAGQSIGWTGFTFDPHLFPNASKFLQWCKQLGLTNTLNLHPASGIQPWEERYVEMAQAMSIDPTTQKYVPFNETDKKFSENWMKLVLGPFEQAGIDLWWLDWQQGEDWIDLPYVNPTFWLNYVFFTNPYHWQQNNLRPSLLHRWGGLGNHRYQVGFSGDVIPSWDTLTFQPYFTATASNVAYTFWSHDLGGHTESPAPELYLRWIQWGAFSPIFRTHCTKNVDNDRRIWTYPWAYYQTMKRFTKLRQLLVPYIYTAARRTYDTSLGIVLPMYYEHPDHDEAYTYLHQYFYGEHLLVSPITHPVNPATGMANWTIWFPPGRWINMFTGDFVEGPQVYQKAFTLSEMPVYAKAGSIIAMLPDRSPSLGQAKLIPSTLRFISFLGGNLNGSGSVYEDDGSTDGYIKEEHVYTYVNYQVTGTNNNNLAFTVKPGVGQFREFPEQRSYDLHFRHVFPATSVTVNGEQLQYVPYNDLLAPDLSHNSFTYDGSKLTLIVYIHSPQPTSKELSVLIQLSESVTHPLLINPVGFSGYIQRFTSAKALLDDQWGVQTVFQDDYPQLLFAASTGEVITHEPDQAVAHANAFYDWLVVGACVELGSGITGLAEDVKQQLLAQLMCP</sequence>
<dbReference type="PANTHER" id="PTHR43863">
    <property type="entry name" value="HYDROLASE, PUTATIVE (AFU_ORTHOLOGUE AFUA_1G03140)-RELATED"/>
    <property type="match status" value="1"/>
</dbReference>
<evidence type="ECO:0000259" key="6">
    <source>
        <dbReference type="PROSITE" id="PS51448"/>
    </source>
</evidence>
<evidence type="ECO:0000313" key="10">
    <source>
        <dbReference type="EMBL" id="CAF3992733.1"/>
    </source>
</evidence>
<dbReference type="InterPro" id="IPR044913">
    <property type="entry name" value="P_trefoil_dom_sf"/>
</dbReference>